<dbReference type="PRINTS" id="PR00114">
    <property type="entry name" value="STPHPHTASE"/>
</dbReference>
<dbReference type="SUPFAM" id="SSF56300">
    <property type="entry name" value="Metallo-dependent phosphatases"/>
    <property type="match status" value="1"/>
</dbReference>
<dbReference type="InterPro" id="IPR006186">
    <property type="entry name" value="Ser/Thr-sp_prot-phosphatase"/>
</dbReference>
<dbReference type="Proteomes" id="UP000188320">
    <property type="component" value="Unassembled WGS sequence"/>
</dbReference>
<sequence length="350" mass="39558">MPLAALVDKQFLCIHGGLSPDLKKLSDFDDIDRFQEPPTTGIMCDLLWADPSEDFGYEKSGDLLFNGNDARGCSYYYSYNAVVQFLEDNGLLSLIRAHEAQDNGYRMYRKSKKSKFPAVITIFSAPNYLDMYNNKAAVLKYGNNIVNIRQFNMSPHPYYLPNFMDVFTWSLPFVGEKVLDMLMALMNICTKDEMLDNAEIEEKLALALSGESASETGGPVSAEEKAARKKSDTKRISSTELKKKEEVIIPKRVRKKASEMTESELMRESFRSKVIAIGKIAKIFRILREESETINELKALMGVSKLPAGQLALGSLGLRRAIKSFEEAKKFDRENEKLPPCLFNKKAVHK</sequence>
<proteinExistence type="predicted"/>
<evidence type="ECO:0000313" key="4">
    <source>
        <dbReference type="Proteomes" id="UP000188320"/>
    </source>
</evidence>
<dbReference type="InterPro" id="IPR029052">
    <property type="entry name" value="Metallo-depent_PP-like"/>
</dbReference>
<feature type="domain" description="Serine/threonine specific protein phosphatases" evidence="2">
    <location>
        <begin position="1"/>
        <end position="164"/>
    </location>
</feature>
<feature type="region of interest" description="Disordered" evidence="1">
    <location>
        <begin position="211"/>
        <end position="237"/>
    </location>
</feature>
<name>A0A1R1PMC2_ZANCU</name>
<dbReference type="EMBL" id="LSSK01000741">
    <property type="protein sequence ID" value="OMH82096.1"/>
    <property type="molecule type" value="Genomic_DNA"/>
</dbReference>
<dbReference type="PANTHER" id="PTHR45673">
    <property type="entry name" value="SERINE/THREONINE-PROTEIN PHOSPHATASE 2B CATALYTIC SUBUNIT 1-RELATED"/>
    <property type="match status" value="1"/>
</dbReference>
<dbReference type="OrthoDB" id="5593063at2759"/>
<evidence type="ECO:0000259" key="2">
    <source>
        <dbReference type="SMART" id="SM00156"/>
    </source>
</evidence>
<feature type="compositionally biased region" description="Basic and acidic residues" evidence="1">
    <location>
        <begin position="222"/>
        <end position="237"/>
    </location>
</feature>
<keyword evidence="4" id="KW-1185">Reference proteome</keyword>
<comment type="caution">
    <text evidence="3">The sequence shown here is derived from an EMBL/GenBank/DDBJ whole genome shotgun (WGS) entry which is preliminary data.</text>
</comment>
<evidence type="ECO:0000256" key="1">
    <source>
        <dbReference type="SAM" id="MobiDB-lite"/>
    </source>
</evidence>
<reference evidence="4" key="1">
    <citation type="submission" date="2017-01" db="EMBL/GenBank/DDBJ databases">
        <authorList>
            <person name="Wang Y."/>
            <person name="White M."/>
            <person name="Kvist S."/>
            <person name="Moncalvo J.-M."/>
        </authorList>
    </citation>
    <scope>NUCLEOTIDE SEQUENCE [LARGE SCALE GENOMIC DNA]</scope>
    <source>
        <strain evidence="4">COL-18-3</strain>
    </source>
</reference>
<dbReference type="Pfam" id="PF00149">
    <property type="entry name" value="Metallophos"/>
    <property type="match status" value="1"/>
</dbReference>
<protein>
    <submittedName>
        <fullName evidence="3">Serine/threonine-protein phosphatase 2B catalytic subunit</fullName>
    </submittedName>
</protein>
<evidence type="ECO:0000313" key="3">
    <source>
        <dbReference type="EMBL" id="OMH82096.1"/>
    </source>
</evidence>
<dbReference type="SMART" id="SM00156">
    <property type="entry name" value="PP2Ac"/>
    <property type="match status" value="1"/>
</dbReference>
<organism evidence="3 4">
    <name type="scientific">Zancudomyces culisetae</name>
    <name type="common">Gut fungus</name>
    <name type="synonym">Smittium culisetae</name>
    <dbReference type="NCBI Taxonomy" id="1213189"/>
    <lineage>
        <taxon>Eukaryota</taxon>
        <taxon>Fungi</taxon>
        <taxon>Fungi incertae sedis</taxon>
        <taxon>Zoopagomycota</taxon>
        <taxon>Kickxellomycotina</taxon>
        <taxon>Harpellomycetes</taxon>
        <taxon>Harpellales</taxon>
        <taxon>Legeriomycetaceae</taxon>
        <taxon>Zancudomyces</taxon>
    </lineage>
</organism>
<accession>A0A1R1PMC2</accession>
<dbReference type="Gene3D" id="3.60.21.10">
    <property type="match status" value="1"/>
</dbReference>
<dbReference type="InterPro" id="IPR004843">
    <property type="entry name" value="Calcineurin-like_PHP"/>
</dbReference>
<dbReference type="InterPro" id="IPR043360">
    <property type="entry name" value="PP2B"/>
</dbReference>
<gene>
    <name evidence="3" type="ORF">AX774_g4436</name>
</gene>
<dbReference type="AlphaFoldDB" id="A0A1R1PMC2"/>
<dbReference type="GO" id="GO:0033192">
    <property type="term" value="F:calmodulin-dependent protein phosphatase activity"/>
    <property type="evidence" value="ECO:0007669"/>
    <property type="project" value="InterPro"/>
</dbReference>
<dbReference type="GO" id="GO:0097720">
    <property type="term" value="P:calcineurin-mediated signaling"/>
    <property type="evidence" value="ECO:0007669"/>
    <property type="project" value="InterPro"/>
</dbReference>